<dbReference type="GO" id="GO:0008237">
    <property type="term" value="F:metallopeptidase activity"/>
    <property type="evidence" value="ECO:0007669"/>
    <property type="project" value="InterPro"/>
</dbReference>
<dbReference type="Proteomes" id="UP000297475">
    <property type="component" value="Unassembled WGS sequence"/>
</dbReference>
<feature type="domain" description="Metalloprotease TldD/E N-terminal" evidence="2">
    <location>
        <begin position="23"/>
        <end position="86"/>
    </location>
</feature>
<dbReference type="GO" id="GO:0005829">
    <property type="term" value="C:cytosol"/>
    <property type="evidence" value="ECO:0007669"/>
    <property type="project" value="TreeGrafter"/>
</dbReference>
<dbReference type="InterPro" id="IPR045570">
    <property type="entry name" value="Metalloprtase-TldD/E_cen_dom"/>
</dbReference>
<reference evidence="5 6" key="1">
    <citation type="submission" date="2019-04" db="EMBL/GenBank/DDBJ databases">
        <title>Natronospirillum operosus gen. nov., sp. nov., a haloalkaliphilic satellite isolated from decaying biomass of laboratory culture of cyanobacterium Geitlerinema sp. and proposal of Natronospirillaceae fam. nov. and Saccharospirillaceae fam. nov.</title>
        <authorList>
            <person name="Kevbrin V."/>
            <person name="Boltyanskaya Y."/>
            <person name="Koziaeva V."/>
            <person name="Grouzdev D.S."/>
            <person name="Park M."/>
            <person name="Cho J."/>
        </authorList>
    </citation>
    <scope>NUCLEOTIDE SEQUENCE [LARGE SCALE GENOMIC DNA]</scope>
    <source>
        <strain evidence="5 6">G-116</strain>
    </source>
</reference>
<comment type="caution">
    <text evidence="5">The sequence shown here is derived from an EMBL/GenBank/DDBJ whole genome shotgun (WGS) entry which is preliminary data.</text>
</comment>
<dbReference type="Gene3D" id="3.30.2290.10">
    <property type="entry name" value="PmbA/TldD superfamily"/>
    <property type="match status" value="1"/>
</dbReference>
<organism evidence="5 6">
    <name type="scientific">Natronospirillum operosum</name>
    <dbReference type="NCBI Taxonomy" id="2759953"/>
    <lineage>
        <taxon>Bacteria</taxon>
        <taxon>Pseudomonadati</taxon>
        <taxon>Pseudomonadota</taxon>
        <taxon>Gammaproteobacteria</taxon>
        <taxon>Oceanospirillales</taxon>
        <taxon>Natronospirillaceae</taxon>
        <taxon>Natronospirillum</taxon>
    </lineage>
</organism>
<dbReference type="EMBL" id="SRMF01000007">
    <property type="protein sequence ID" value="TGG91666.1"/>
    <property type="molecule type" value="Genomic_DNA"/>
</dbReference>
<dbReference type="RefSeq" id="WP_135484077.1">
    <property type="nucleotide sequence ID" value="NZ_SRMF01000007.1"/>
</dbReference>
<dbReference type="Pfam" id="PF19290">
    <property type="entry name" value="PmbA_TldD_2nd"/>
    <property type="match status" value="1"/>
</dbReference>
<protein>
    <submittedName>
        <fullName evidence="5">TldD/PmbA family protein</fullName>
    </submittedName>
</protein>
<sequence>MTTTDSMISQVLERVQQAGAEGDLIIDEGRSLGLKARQGKLEEQAVSETRIMGLRVIQDQRVGIAFSEATDETALSWLVEQALLNARFNQMEAHERIPDLQTELASDDALLCPHSTMSTEARIELLLSLEQQLSSLEGIRNVPYNGLSERLSSRQVASTSGLRARSRQRMNFLYAYALAARGEITAMAGWGQAARLGEQLQAEPIIERSHQEAMALLEGKPVASGHYDVCFDPDAQKDLFSAFSLALSGKAACDGINPWRDRIGEPVAVPGLTLLDRPLNTDGFGYALFDAEGTACAETPIVVGGQLQTLLHNTATAHELGAVSTGHAVRGPRSALGVGSHQLMVEPGAASRAELEGGEYLLLTQLQGTHSGANALSGDFSFGASGYLCRDGEKVQPVRGITVAGNFYQMLQHISAIGDTAYWDWSRSTRMPTLRFADVAISG</sequence>
<evidence type="ECO:0000313" key="5">
    <source>
        <dbReference type="EMBL" id="TGG91666.1"/>
    </source>
</evidence>
<dbReference type="InterPro" id="IPR002510">
    <property type="entry name" value="Metalloprtase-TldD/E_N"/>
</dbReference>
<dbReference type="Pfam" id="PF19289">
    <property type="entry name" value="PmbA_TldD_3rd"/>
    <property type="match status" value="1"/>
</dbReference>
<dbReference type="OrthoDB" id="9803618at2"/>
<feature type="domain" description="Metalloprotease TldD/E C-terminal" evidence="3">
    <location>
        <begin position="224"/>
        <end position="443"/>
    </location>
</feature>
<proteinExistence type="inferred from homology"/>
<dbReference type="PANTHER" id="PTHR43421:SF1">
    <property type="entry name" value="METALLOPROTEASE PMBA"/>
    <property type="match status" value="1"/>
</dbReference>
<dbReference type="GO" id="GO:0006508">
    <property type="term" value="P:proteolysis"/>
    <property type="evidence" value="ECO:0007669"/>
    <property type="project" value="InterPro"/>
</dbReference>
<dbReference type="AlphaFoldDB" id="A0A4Z0WAT9"/>
<evidence type="ECO:0000313" key="6">
    <source>
        <dbReference type="Proteomes" id="UP000297475"/>
    </source>
</evidence>
<evidence type="ECO:0000256" key="1">
    <source>
        <dbReference type="ARBA" id="ARBA00005836"/>
    </source>
</evidence>
<accession>A0A4Z0WAT9</accession>
<evidence type="ECO:0000259" key="4">
    <source>
        <dbReference type="Pfam" id="PF19290"/>
    </source>
</evidence>
<dbReference type="Pfam" id="PF01523">
    <property type="entry name" value="PmbA_TldD_1st"/>
    <property type="match status" value="1"/>
</dbReference>
<dbReference type="InterPro" id="IPR036059">
    <property type="entry name" value="TldD/PmbA_sf"/>
</dbReference>
<comment type="similarity">
    <text evidence="1">Belongs to the peptidase U62 family.</text>
</comment>
<dbReference type="InterPro" id="IPR045569">
    <property type="entry name" value="Metalloprtase-TldD/E_C"/>
</dbReference>
<feature type="domain" description="Metalloprotease TldD/E central" evidence="4">
    <location>
        <begin position="114"/>
        <end position="196"/>
    </location>
</feature>
<evidence type="ECO:0000259" key="3">
    <source>
        <dbReference type="Pfam" id="PF19289"/>
    </source>
</evidence>
<gene>
    <name evidence="5" type="ORF">E4656_14800</name>
</gene>
<dbReference type="SUPFAM" id="SSF111283">
    <property type="entry name" value="Putative modulator of DNA gyrase, PmbA/TldD"/>
    <property type="match status" value="1"/>
</dbReference>
<dbReference type="InterPro" id="IPR047657">
    <property type="entry name" value="PmbA"/>
</dbReference>
<dbReference type="InterPro" id="IPR035068">
    <property type="entry name" value="TldD/PmbA_N"/>
</dbReference>
<dbReference type="PANTHER" id="PTHR43421">
    <property type="entry name" value="METALLOPROTEASE PMBA"/>
    <property type="match status" value="1"/>
</dbReference>
<evidence type="ECO:0000259" key="2">
    <source>
        <dbReference type="Pfam" id="PF01523"/>
    </source>
</evidence>
<keyword evidence="6" id="KW-1185">Reference proteome</keyword>
<name>A0A4Z0WAT9_9GAMM</name>